<name>A0ACC1HHB2_9FUNG</name>
<accession>A0ACC1HHB2</accession>
<keyword evidence="2" id="KW-1185">Reference proteome</keyword>
<keyword evidence="1" id="KW-0418">Kinase</keyword>
<protein>
    <submittedName>
        <fullName evidence="1">Inositol polyphosphate kinase kcs1</fullName>
        <ecNumber evidence="1">2.7.4.21</ecNumber>
    </submittedName>
</protein>
<evidence type="ECO:0000313" key="2">
    <source>
        <dbReference type="Proteomes" id="UP001145114"/>
    </source>
</evidence>
<dbReference type="Proteomes" id="UP001145114">
    <property type="component" value="Unassembled WGS sequence"/>
</dbReference>
<reference evidence="1" key="1">
    <citation type="submission" date="2022-06" db="EMBL/GenBank/DDBJ databases">
        <title>Phylogenomic reconstructions and comparative analyses of Kickxellomycotina fungi.</title>
        <authorList>
            <person name="Reynolds N.K."/>
            <person name="Stajich J.E."/>
            <person name="Barry K."/>
            <person name="Grigoriev I.V."/>
            <person name="Crous P."/>
            <person name="Smith M.E."/>
        </authorList>
    </citation>
    <scope>NUCLEOTIDE SEQUENCE</scope>
    <source>
        <strain evidence="1">RSA 2271</strain>
    </source>
</reference>
<organism evidence="1 2">
    <name type="scientific">Spiromyces aspiralis</name>
    <dbReference type="NCBI Taxonomy" id="68401"/>
    <lineage>
        <taxon>Eukaryota</taxon>
        <taxon>Fungi</taxon>
        <taxon>Fungi incertae sedis</taxon>
        <taxon>Zoopagomycota</taxon>
        <taxon>Kickxellomycotina</taxon>
        <taxon>Kickxellomycetes</taxon>
        <taxon>Kickxellales</taxon>
        <taxon>Kickxellaceae</taxon>
        <taxon>Spiromyces</taxon>
    </lineage>
</organism>
<gene>
    <name evidence="1" type="primary">KCS1</name>
    <name evidence="1" type="ORF">EV182_002629</name>
</gene>
<dbReference type="EMBL" id="JAMZIH010005707">
    <property type="protein sequence ID" value="KAJ1674755.1"/>
    <property type="molecule type" value="Genomic_DNA"/>
</dbReference>
<evidence type="ECO:0000313" key="1">
    <source>
        <dbReference type="EMBL" id="KAJ1674755.1"/>
    </source>
</evidence>
<dbReference type="EC" id="2.7.4.21" evidence="1"/>
<sequence length="639" mass="71535">MGGQSINKDLLVSWKRCHHGAAARRAHLRSRQDCGSTSPNLEQTEHCQSAKNDDNDGGEDYCYYYYYSDLDSSSSTASNSSNSNGNAETNSDKEYYSDGDEQGLSVPFSLRLAPFTNIVGGHTPFLKFSGRAICKPLNPRELEFYENVATLNPQLQPFLPEFLGIINVTYRANPECGGDPIPEVVLRQNCHILPPSVRRRHMGGSTDDESGDEASQDAIATSVHLCKKWHELQRDVVREALSSRALRHCPAQPSQHKCHRDSTRGHNSPTNERRYPGIEVSHDSGNNGREGGIATSSATDGHATAPSTTEGGLRRARRHSNDSFDDLWRMRGSKRIPKHTGAVPGSTHQFILMNDLTWPIRRPCILDLKMGTRQHRVNAPPEKIVSQTIKCAVTTSRELGVRMCGLQVFKADRQQYLYQDKYYGRTLNIESFRLSLLEFLNNGQHIFVEYIPHLIRKLCKLYQIVQDMHGFRFYGSSLLLVYDGTAPPLGVPPRSVQPTLCTAHHQDRPKKPRGIKLRLIDFVKCTYIVDPDSYSEPTLKIPAVCNHTLQQTQPVSAVHSVPSPGTARHFMIPDSTYGPLCPIDDRCPGPDHGYLKGLRTLVREFSAIWFRYAHKFDRQRFAQNIIASASSIGVDLGSG</sequence>
<keyword evidence="1" id="KW-0808">Transferase</keyword>
<proteinExistence type="predicted"/>
<comment type="caution">
    <text evidence="1">The sequence shown here is derived from an EMBL/GenBank/DDBJ whole genome shotgun (WGS) entry which is preliminary data.</text>
</comment>